<evidence type="ECO:0000313" key="3">
    <source>
        <dbReference type="EMBL" id="KIH97377.1"/>
    </source>
</evidence>
<dbReference type="Pfam" id="PF00903">
    <property type="entry name" value="Glyoxalase"/>
    <property type="match status" value="1"/>
</dbReference>
<sequence length="136" mass="15494">MPRVTGLAHITLSVRDRDASIEFYRTVLGFKEFKTRDGKQWLLTECRHPCGVVLGFIQHKDQFKATFDHRRTGMDHVAFQVGSLGELDYWEDRLTELDIDHSPVVHSDNGSMIQFSDPDGIQLELFCPAELGSDEA</sequence>
<evidence type="ECO:0000259" key="2">
    <source>
        <dbReference type="PROSITE" id="PS51819"/>
    </source>
</evidence>
<protein>
    <submittedName>
        <fullName evidence="3">Glyoxalase</fullName>
    </submittedName>
</protein>
<dbReference type="AlphaFoldDB" id="A0A0C2JKB6"/>
<gene>
    <name evidence="3" type="ORF">LP52_19105</name>
</gene>
<evidence type="ECO:0000313" key="4">
    <source>
        <dbReference type="Proteomes" id="UP000031675"/>
    </source>
</evidence>
<dbReference type="InterPro" id="IPR051332">
    <property type="entry name" value="Fosfomycin_Res_Enzymes"/>
</dbReference>
<dbReference type="PANTHER" id="PTHR36113:SF6">
    <property type="entry name" value="FOSFOMYCIN RESISTANCE PROTEIN FOSX"/>
    <property type="match status" value="1"/>
</dbReference>
<dbReference type="PANTHER" id="PTHR36113">
    <property type="entry name" value="LYASE, PUTATIVE-RELATED-RELATED"/>
    <property type="match status" value="1"/>
</dbReference>
<dbReference type="STRING" id="183763.LP52_19105"/>
<dbReference type="InterPro" id="IPR004360">
    <property type="entry name" value="Glyas_Fos-R_dOase_dom"/>
</dbReference>
<dbReference type="Gene3D" id="3.10.180.10">
    <property type="entry name" value="2,3-Dihydroxybiphenyl 1,2-Dioxygenase, domain 1"/>
    <property type="match status" value="1"/>
</dbReference>
<keyword evidence="1" id="KW-0479">Metal-binding</keyword>
<reference evidence="4" key="1">
    <citation type="journal article" date="2015" name="Chem. Biol.">
        <title>Structure, bioactivity, and resistance mechanism of streptomonomicin, an unusual lasso Peptide from an understudied halophilic actinomycete.</title>
        <authorList>
            <person name="Metelev M."/>
            <person name="Tietz J.I."/>
            <person name="Melby J.O."/>
            <person name="Blair P.M."/>
            <person name="Zhu L."/>
            <person name="Livnat I."/>
            <person name="Severinov K."/>
            <person name="Mitchell D.A."/>
        </authorList>
    </citation>
    <scope>NUCLEOTIDE SEQUENCE [LARGE SCALE GENOMIC DNA]</scope>
    <source>
        <strain evidence="4">YIM 90003</strain>
    </source>
</reference>
<proteinExistence type="predicted"/>
<organism evidence="3 4">
    <name type="scientific">Streptomonospora alba</name>
    <dbReference type="NCBI Taxonomy" id="183763"/>
    <lineage>
        <taxon>Bacteria</taxon>
        <taxon>Bacillati</taxon>
        <taxon>Actinomycetota</taxon>
        <taxon>Actinomycetes</taxon>
        <taxon>Streptosporangiales</taxon>
        <taxon>Nocardiopsidaceae</taxon>
        <taxon>Streptomonospora</taxon>
    </lineage>
</organism>
<dbReference type="InterPro" id="IPR018146">
    <property type="entry name" value="Glyoxalase_1_CS"/>
</dbReference>
<dbReference type="RefSeq" id="WP_040275557.1">
    <property type="nucleotide sequence ID" value="NZ_JROO01000038.1"/>
</dbReference>
<dbReference type="InterPro" id="IPR029068">
    <property type="entry name" value="Glyas_Bleomycin-R_OHBP_Dase"/>
</dbReference>
<evidence type="ECO:0000256" key="1">
    <source>
        <dbReference type="ARBA" id="ARBA00022723"/>
    </source>
</evidence>
<accession>A0A0C2JKB6</accession>
<dbReference type="PROSITE" id="PS00934">
    <property type="entry name" value="GLYOXALASE_I_1"/>
    <property type="match status" value="1"/>
</dbReference>
<name>A0A0C2JKB6_9ACTN</name>
<dbReference type="GO" id="GO:0046872">
    <property type="term" value="F:metal ion binding"/>
    <property type="evidence" value="ECO:0007669"/>
    <property type="project" value="UniProtKB-KW"/>
</dbReference>
<dbReference type="GO" id="GO:0004462">
    <property type="term" value="F:lactoylglutathione lyase activity"/>
    <property type="evidence" value="ECO:0007669"/>
    <property type="project" value="InterPro"/>
</dbReference>
<keyword evidence="4" id="KW-1185">Reference proteome</keyword>
<dbReference type="SUPFAM" id="SSF54593">
    <property type="entry name" value="Glyoxalase/Bleomycin resistance protein/Dihydroxybiphenyl dioxygenase"/>
    <property type="match status" value="1"/>
</dbReference>
<dbReference type="EMBL" id="JROO01000038">
    <property type="protein sequence ID" value="KIH97377.1"/>
    <property type="molecule type" value="Genomic_DNA"/>
</dbReference>
<dbReference type="InterPro" id="IPR037523">
    <property type="entry name" value="VOC_core"/>
</dbReference>
<comment type="caution">
    <text evidence="3">The sequence shown here is derived from an EMBL/GenBank/DDBJ whole genome shotgun (WGS) entry which is preliminary data.</text>
</comment>
<dbReference type="PROSITE" id="PS51819">
    <property type="entry name" value="VOC"/>
    <property type="match status" value="1"/>
</dbReference>
<dbReference type="OrthoDB" id="115162at2"/>
<dbReference type="Proteomes" id="UP000031675">
    <property type="component" value="Unassembled WGS sequence"/>
</dbReference>
<feature type="domain" description="VOC" evidence="2">
    <location>
        <begin position="6"/>
        <end position="128"/>
    </location>
</feature>